<name>A0A3B6B2C3_WHEAT</name>
<dbReference type="OrthoDB" id="10453961at2759"/>
<dbReference type="Gramene" id="TraesCS2A03G0964700.1">
    <property type="protein sequence ID" value="TraesCS2A03G0964700.1.CDS1"/>
    <property type="gene ID" value="TraesCS2A03G0964700"/>
</dbReference>
<keyword evidence="3" id="KW-1185">Reference proteome</keyword>
<gene>
    <name evidence="2" type="primary">LOC123185823</name>
</gene>
<accession>A0A3B6B2C3</accession>
<organism evidence="2">
    <name type="scientific">Triticum aestivum</name>
    <name type="common">Wheat</name>
    <dbReference type="NCBI Taxonomy" id="4565"/>
    <lineage>
        <taxon>Eukaryota</taxon>
        <taxon>Viridiplantae</taxon>
        <taxon>Streptophyta</taxon>
        <taxon>Embryophyta</taxon>
        <taxon>Tracheophyta</taxon>
        <taxon>Spermatophyta</taxon>
        <taxon>Magnoliopsida</taxon>
        <taxon>Liliopsida</taxon>
        <taxon>Poales</taxon>
        <taxon>Poaceae</taxon>
        <taxon>BOP clade</taxon>
        <taxon>Pooideae</taxon>
        <taxon>Triticodae</taxon>
        <taxon>Triticeae</taxon>
        <taxon>Triticinae</taxon>
        <taxon>Triticum</taxon>
    </lineage>
</organism>
<dbReference type="EnsemblPlants" id="TraesCS2A02G401700.1">
    <property type="protein sequence ID" value="TraesCS2A02G401700.1.cds1"/>
    <property type="gene ID" value="TraesCS2A02G401700"/>
</dbReference>
<protein>
    <submittedName>
        <fullName evidence="2">Uncharacterized protein</fullName>
    </submittedName>
</protein>
<evidence type="ECO:0000256" key="1">
    <source>
        <dbReference type="SAM" id="MobiDB-lite"/>
    </source>
</evidence>
<dbReference type="RefSeq" id="XP_044453585.1">
    <property type="nucleotide sequence ID" value="XM_044597650.1"/>
</dbReference>
<evidence type="ECO:0000313" key="3">
    <source>
        <dbReference type="Proteomes" id="UP000019116"/>
    </source>
</evidence>
<feature type="region of interest" description="Disordered" evidence="1">
    <location>
        <begin position="67"/>
        <end position="122"/>
    </location>
</feature>
<reference evidence="2" key="1">
    <citation type="submission" date="2018-08" db="EMBL/GenBank/DDBJ databases">
        <authorList>
            <person name="Rossello M."/>
        </authorList>
    </citation>
    <scope>NUCLEOTIDE SEQUENCE [LARGE SCALE GENOMIC DNA]</scope>
    <source>
        <strain evidence="2">cv. Chinese Spring</strain>
    </source>
</reference>
<evidence type="ECO:0000313" key="2">
    <source>
        <dbReference type="EnsemblPlants" id="TraesCS2A02G401700.1.cds1"/>
    </source>
</evidence>
<dbReference type="AlphaFoldDB" id="A0A3B6B2C3"/>
<feature type="compositionally biased region" description="Acidic residues" evidence="1">
    <location>
        <begin position="96"/>
        <end position="122"/>
    </location>
</feature>
<dbReference type="GeneID" id="123185823"/>
<dbReference type="OMA" id="WEVDEYG"/>
<sequence>MQRAAVRFASMAGRRFAASATRPGLPTGAAPLWPAAAVVNGTTRLSIQPAFAAAAAALCARRGYAGRSLKTKTVSKEEEEEDDDDGGGGGDFFDMSCDEDSDDDSDSDDLEDADLYASGSDE</sequence>
<feature type="compositionally biased region" description="Acidic residues" evidence="1">
    <location>
        <begin position="77"/>
        <end position="86"/>
    </location>
</feature>
<reference evidence="2" key="2">
    <citation type="submission" date="2018-10" db="UniProtKB">
        <authorList>
            <consortium name="EnsemblPlants"/>
        </authorList>
    </citation>
    <scope>IDENTIFICATION</scope>
</reference>
<dbReference type="Gramene" id="TraesCS2A02G401700.1">
    <property type="protein sequence ID" value="TraesCS2A02G401700.1.cds1"/>
    <property type="gene ID" value="TraesCS2A02G401700"/>
</dbReference>
<proteinExistence type="predicted"/>
<dbReference type="Proteomes" id="UP000019116">
    <property type="component" value="Chromosome 2A"/>
</dbReference>